<feature type="transmembrane region" description="Helical" evidence="8">
    <location>
        <begin position="7"/>
        <end position="32"/>
    </location>
</feature>
<protein>
    <submittedName>
        <fullName evidence="10">ABC transporter permease</fullName>
    </submittedName>
</protein>
<dbReference type="CDD" id="cd06261">
    <property type="entry name" value="TM_PBP2"/>
    <property type="match status" value="1"/>
</dbReference>
<comment type="subcellular location">
    <subcellularLocation>
        <location evidence="1">Cell inner membrane</location>
        <topology evidence="1">Multi-pass membrane protein</topology>
    </subcellularLocation>
    <subcellularLocation>
        <location evidence="8">Cell membrane</location>
        <topology evidence="8">Multi-pass membrane protein</topology>
    </subcellularLocation>
</comment>
<keyword evidence="2 8" id="KW-0813">Transport</keyword>
<evidence type="ECO:0000256" key="7">
    <source>
        <dbReference type="ARBA" id="ARBA00023136"/>
    </source>
</evidence>
<dbReference type="RefSeq" id="WP_193180473.1">
    <property type="nucleotide sequence ID" value="NZ_JACVXA010000010.1"/>
</dbReference>
<comment type="caution">
    <text evidence="10">The sequence shown here is derived from an EMBL/GenBank/DDBJ whole genome shotgun (WGS) entry which is preliminary data.</text>
</comment>
<evidence type="ECO:0000313" key="10">
    <source>
        <dbReference type="EMBL" id="MBE3637634.1"/>
    </source>
</evidence>
<keyword evidence="7 8" id="KW-0472">Membrane</keyword>
<feature type="transmembrane region" description="Helical" evidence="8">
    <location>
        <begin position="183"/>
        <end position="211"/>
    </location>
</feature>
<dbReference type="GO" id="GO:0005886">
    <property type="term" value="C:plasma membrane"/>
    <property type="evidence" value="ECO:0007669"/>
    <property type="project" value="UniProtKB-SubCell"/>
</dbReference>
<dbReference type="Proteomes" id="UP000609121">
    <property type="component" value="Unassembled WGS sequence"/>
</dbReference>
<gene>
    <name evidence="10" type="ORF">ICN82_05365</name>
</gene>
<evidence type="ECO:0000256" key="1">
    <source>
        <dbReference type="ARBA" id="ARBA00004429"/>
    </source>
</evidence>
<evidence type="ECO:0000256" key="3">
    <source>
        <dbReference type="ARBA" id="ARBA00022475"/>
    </source>
</evidence>
<sequence length="271" mass="29093">MSRRNGPWALIFHTLFVVFMLAPILVVCVIAFTPEGYLSMPTDGLSLRWFRALWNNPDFVSSFRVSLALGAASASAAAAVSIPAAIAITRCDFPGRGAFLALCMSPLMVPSIVLGVAFLRFFSQIGLSGTLVGLTLSHVILIVPYVLRTIMNSLGSLDAALNNASASLGAARWHTFRRITLPLILPGVASGWILAFITSFDEVTMTIFLAAPETTTLPVRLMLYIEDSIDPLVAAVSTVLIVMALAVMILIDRLFGLDRILTGAPDRDGKP</sequence>
<dbReference type="EMBL" id="JACVXA010000010">
    <property type="protein sequence ID" value="MBE3637634.1"/>
    <property type="molecule type" value="Genomic_DNA"/>
</dbReference>
<keyword evidence="5 8" id="KW-0812">Transmembrane</keyword>
<organism evidence="10 11">
    <name type="scientific">Mangrovicoccus algicola</name>
    <dbReference type="NCBI Taxonomy" id="2771008"/>
    <lineage>
        <taxon>Bacteria</taxon>
        <taxon>Pseudomonadati</taxon>
        <taxon>Pseudomonadota</taxon>
        <taxon>Alphaproteobacteria</taxon>
        <taxon>Rhodobacterales</taxon>
        <taxon>Paracoccaceae</taxon>
        <taxon>Mangrovicoccus</taxon>
    </lineage>
</organism>
<keyword evidence="4" id="KW-0997">Cell inner membrane</keyword>
<keyword evidence="6 8" id="KW-1133">Transmembrane helix</keyword>
<reference evidence="10" key="1">
    <citation type="submission" date="2020-09" db="EMBL/GenBank/DDBJ databases">
        <title>A novel bacterium of genus Mangrovicoccus, isolated from South China Sea.</title>
        <authorList>
            <person name="Huang H."/>
            <person name="Mo K."/>
            <person name="Hu Y."/>
        </authorList>
    </citation>
    <scope>NUCLEOTIDE SEQUENCE</scope>
    <source>
        <strain evidence="10">HB182678</strain>
    </source>
</reference>
<keyword evidence="3" id="KW-1003">Cell membrane</keyword>
<feature type="transmembrane region" description="Helical" evidence="8">
    <location>
        <begin position="125"/>
        <end position="147"/>
    </location>
</feature>
<evidence type="ECO:0000256" key="8">
    <source>
        <dbReference type="RuleBase" id="RU363032"/>
    </source>
</evidence>
<comment type="similarity">
    <text evidence="8">Belongs to the binding-protein-dependent transport system permease family.</text>
</comment>
<evidence type="ECO:0000256" key="6">
    <source>
        <dbReference type="ARBA" id="ARBA00022989"/>
    </source>
</evidence>
<evidence type="ECO:0000313" key="11">
    <source>
        <dbReference type="Proteomes" id="UP000609121"/>
    </source>
</evidence>
<evidence type="ECO:0000256" key="4">
    <source>
        <dbReference type="ARBA" id="ARBA00022519"/>
    </source>
</evidence>
<evidence type="ECO:0000256" key="2">
    <source>
        <dbReference type="ARBA" id="ARBA00022448"/>
    </source>
</evidence>
<dbReference type="Pfam" id="PF00528">
    <property type="entry name" value="BPD_transp_1"/>
    <property type="match status" value="1"/>
</dbReference>
<feature type="transmembrane region" description="Helical" evidence="8">
    <location>
        <begin position="63"/>
        <end position="86"/>
    </location>
</feature>
<keyword evidence="11" id="KW-1185">Reference proteome</keyword>
<feature type="transmembrane region" description="Helical" evidence="8">
    <location>
        <begin position="231"/>
        <end position="251"/>
    </location>
</feature>
<evidence type="ECO:0000256" key="5">
    <source>
        <dbReference type="ARBA" id="ARBA00022692"/>
    </source>
</evidence>
<evidence type="ECO:0000259" key="9">
    <source>
        <dbReference type="PROSITE" id="PS50928"/>
    </source>
</evidence>
<feature type="transmembrane region" description="Helical" evidence="8">
    <location>
        <begin position="98"/>
        <end position="119"/>
    </location>
</feature>
<proteinExistence type="inferred from homology"/>
<name>A0A8J7CUL0_9RHOB</name>
<dbReference type="InterPro" id="IPR000515">
    <property type="entry name" value="MetI-like"/>
</dbReference>
<accession>A0A8J7CUL0</accession>
<dbReference type="InterPro" id="IPR035906">
    <property type="entry name" value="MetI-like_sf"/>
</dbReference>
<dbReference type="PROSITE" id="PS50928">
    <property type="entry name" value="ABC_TM1"/>
    <property type="match status" value="1"/>
</dbReference>
<dbReference type="GO" id="GO:0055085">
    <property type="term" value="P:transmembrane transport"/>
    <property type="evidence" value="ECO:0007669"/>
    <property type="project" value="InterPro"/>
</dbReference>
<dbReference type="AlphaFoldDB" id="A0A8J7CUL0"/>
<dbReference type="Gene3D" id="1.10.3720.10">
    <property type="entry name" value="MetI-like"/>
    <property type="match status" value="1"/>
</dbReference>
<dbReference type="PANTHER" id="PTHR43357">
    <property type="entry name" value="INNER MEMBRANE ABC TRANSPORTER PERMEASE PROTEIN YDCV"/>
    <property type="match status" value="1"/>
</dbReference>
<dbReference type="SUPFAM" id="SSF161098">
    <property type="entry name" value="MetI-like"/>
    <property type="match status" value="1"/>
</dbReference>
<feature type="domain" description="ABC transmembrane type-1" evidence="9">
    <location>
        <begin position="63"/>
        <end position="251"/>
    </location>
</feature>
<dbReference type="PANTHER" id="PTHR43357:SF4">
    <property type="entry name" value="INNER MEMBRANE ABC TRANSPORTER PERMEASE PROTEIN YDCV"/>
    <property type="match status" value="1"/>
</dbReference>